<dbReference type="Proteomes" id="UP001054945">
    <property type="component" value="Unassembled WGS sequence"/>
</dbReference>
<sequence length="107" mass="12838">MPIHQRNKNRITFQYYSLFQQQKLTTNKTIYVCSEERENKKEQTLKAIEAIKVEEEDKLETADDIQSTERCQRLASKFEEAISFAKWSRRIDDECFNNRKADQNNNK</sequence>
<organism evidence="1 2">
    <name type="scientific">Caerostris extrusa</name>
    <name type="common">Bark spider</name>
    <name type="synonym">Caerostris bankana</name>
    <dbReference type="NCBI Taxonomy" id="172846"/>
    <lineage>
        <taxon>Eukaryota</taxon>
        <taxon>Metazoa</taxon>
        <taxon>Ecdysozoa</taxon>
        <taxon>Arthropoda</taxon>
        <taxon>Chelicerata</taxon>
        <taxon>Arachnida</taxon>
        <taxon>Araneae</taxon>
        <taxon>Araneomorphae</taxon>
        <taxon>Entelegynae</taxon>
        <taxon>Araneoidea</taxon>
        <taxon>Araneidae</taxon>
        <taxon>Caerostris</taxon>
    </lineage>
</organism>
<gene>
    <name evidence="1" type="ORF">CEXT_141321</name>
</gene>
<proteinExistence type="predicted"/>
<evidence type="ECO:0000313" key="2">
    <source>
        <dbReference type="Proteomes" id="UP001054945"/>
    </source>
</evidence>
<accession>A0AAV4WCK9</accession>
<name>A0AAV4WCK9_CAEEX</name>
<evidence type="ECO:0000313" key="1">
    <source>
        <dbReference type="EMBL" id="GIY80063.1"/>
    </source>
</evidence>
<dbReference type="AlphaFoldDB" id="A0AAV4WCK9"/>
<reference evidence="1 2" key="1">
    <citation type="submission" date="2021-06" db="EMBL/GenBank/DDBJ databases">
        <title>Caerostris extrusa draft genome.</title>
        <authorList>
            <person name="Kono N."/>
            <person name="Arakawa K."/>
        </authorList>
    </citation>
    <scope>NUCLEOTIDE SEQUENCE [LARGE SCALE GENOMIC DNA]</scope>
</reference>
<dbReference type="EMBL" id="BPLR01015959">
    <property type="protein sequence ID" value="GIY80063.1"/>
    <property type="molecule type" value="Genomic_DNA"/>
</dbReference>
<comment type="caution">
    <text evidence="1">The sequence shown here is derived from an EMBL/GenBank/DDBJ whole genome shotgun (WGS) entry which is preliminary data.</text>
</comment>
<protein>
    <submittedName>
        <fullName evidence="1">Uncharacterized protein</fullName>
    </submittedName>
</protein>
<keyword evidence="2" id="KW-1185">Reference proteome</keyword>